<keyword evidence="2" id="KW-1185">Reference proteome</keyword>
<sequence length="106" mass="11991">MVYLYLAITPQPASEIVRAGAFTTLHNRLEAIYIPTWSASMCKEYVITHQWVGGGCAIGKCDWVEHKQDACNDKPPQGIRQCHRYERIDSASKRKKGPRPGHNHEA</sequence>
<gene>
    <name evidence="1" type="ORF">CDV31_014889</name>
</gene>
<accession>A0A428STD2</accession>
<name>A0A428STD2_9HYPO</name>
<dbReference type="EMBL" id="NIZV01000359">
    <property type="protein sequence ID" value="RSL93036.1"/>
    <property type="molecule type" value="Genomic_DNA"/>
</dbReference>
<organism evidence="1 2">
    <name type="scientific">Fusarium ambrosium</name>
    <dbReference type="NCBI Taxonomy" id="131363"/>
    <lineage>
        <taxon>Eukaryota</taxon>
        <taxon>Fungi</taxon>
        <taxon>Dikarya</taxon>
        <taxon>Ascomycota</taxon>
        <taxon>Pezizomycotina</taxon>
        <taxon>Sordariomycetes</taxon>
        <taxon>Hypocreomycetidae</taxon>
        <taxon>Hypocreales</taxon>
        <taxon>Nectriaceae</taxon>
        <taxon>Fusarium</taxon>
        <taxon>Fusarium solani species complex</taxon>
    </lineage>
</organism>
<comment type="caution">
    <text evidence="1">The sequence shown here is derived from an EMBL/GenBank/DDBJ whole genome shotgun (WGS) entry which is preliminary data.</text>
</comment>
<proteinExistence type="predicted"/>
<dbReference type="AlphaFoldDB" id="A0A428STD2"/>
<protein>
    <submittedName>
        <fullName evidence="1">Uncharacterized protein</fullName>
    </submittedName>
</protein>
<evidence type="ECO:0000313" key="1">
    <source>
        <dbReference type="EMBL" id="RSL93036.1"/>
    </source>
</evidence>
<dbReference type="Proteomes" id="UP000288429">
    <property type="component" value="Unassembled WGS sequence"/>
</dbReference>
<reference evidence="1 2" key="1">
    <citation type="submission" date="2017-06" db="EMBL/GenBank/DDBJ databases">
        <title>Cmopartive genomic analysis of Ambrosia Fusariam Clade fungi.</title>
        <authorList>
            <person name="Stajich J.E."/>
            <person name="Carrillo J."/>
            <person name="Kijimoto T."/>
            <person name="Eskalen A."/>
            <person name="O'Donnell K."/>
            <person name="Kasson M."/>
        </authorList>
    </citation>
    <scope>NUCLEOTIDE SEQUENCE [LARGE SCALE GENOMIC DNA]</scope>
    <source>
        <strain evidence="1 2">NRRL 20438</strain>
    </source>
</reference>
<evidence type="ECO:0000313" key="2">
    <source>
        <dbReference type="Proteomes" id="UP000288429"/>
    </source>
</evidence>